<comment type="caution">
    <text evidence="2">The sequence shown here is derived from an EMBL/GenBank/DDBJ whole genome shotgun (WGS) entry which is preliminary data.</text>
</comment>
<proteinExistence type="predicted"/>
<dbReference type="PANTHER" id="PTHR43649:SF12">
    <property type="entry name" value="DIACETYLCHITOBIOSE BINDING PROTEIN DASA"/>
    <property type="match status" value="1"/>
</dbReference>
<dbReference type="STRING" id="1925591.BI308_18220"/>
<dbReference type="Pfam" id="PF13416">
    <property type="entry name" value="SBP_bac_8"/>
    <property type="match status" value="1"/>
</dbReference>
<dbReference type="Proteomes" id="UP000183940">
    <property type="component" value="Unassembled WGS sequence"/>
</dbReference>
<dbReference type="InterPro" id="IPR050490">
    <property type="entry name" value="Bact_solute-bd_prot1"/>
</dbReference>
<dbReference type="AlphaFoldDB" id="A0A1L9QN54"/>
<organism evidence="2 3">
    <name type="scientific">Roseofilum reptotaenium AO1-A</name>
    <dbReference type="NCBI Taxonomy" id="1925591"/>
    <lineage>
        <taxon>Bacteria</taxon>
        <taxon>Bacillati</taxon>
        <taxon>Cyanobacteriota</taxon>
        <taxon>Cyanophyceae</taxon>
        <taxon>Desertifilales</taxon>
        <taxon>Desertifilaceae</taxon>
        <taxon>Roseofilum</taxon>
    </lineage>
</organism>
<evidence type="ECO:0000313" key="3">
    <source>
        <dbReference type="Proteomes" id="UP000183940"/>
    </source>
</evidence>
<dbReference type="InterPro" id="IPR006059">
    <property type="entry name" value="SBP"/>
</dbReference>
<evidence type="ECO:0008006" key="4">
    <source>
        <dbReference type="Google" id="ProtNLM"/>
    </source>
</evidence>
<feature type="compositionally biased region" description="Polar residues" evidence="1">
    <location>
        <begin position="1"/>
        <end position="10"/>
    </location>
</feature>
<accession>A0A1L9QN54</accession>
<keyword evidence="3" id="KW-1185">Reference proteome</keyword>
<dbReference type="PANTHER" id="PTHR43649">
    <property type="entry name" value="ARABINOSE-BINDING PROTEIN-RELATED"/>
    <property type="match status" value="1"/>
</dbReference>
<dbReference type="SUPFAM" id="SSF53850">
    <property type="entry name" value="Periplasmic binding protein-like II"/>
    <property type="match status" value="1"/>
</dbReference>
<feature type="region of interest" description="Disordered" evidence="1">
    <location>
        <begin position="1"/>
        <end position="26"/>
    </location>
</feature>
<gene>
    <name evidence="2" type="ORF">BI308_18220</name>
</gene>
<dbReference type="EMBL" id="MLAW01000037">
    <property type="protein sequence ID" value="OJJ24113.1"/>
    <property type="molecule type" value="Genomic_DNA"/>
</dbReference>
<protein>
    <recommendedName>
        <fullName evidence="4">ABC transporter substrate-binding protein</fullName>
    </recommendedName>
</protein>
<dbReference type="Gene3D" id="3.40.190.10">
    <property type="entry name" value="Periplasmic binding protein-like II"/>
    <property type="match status" value="1"/>
</dbReference>
<evidence type="ECO:0000313" key="2">
    <source>
        <dbReference type="EMBL" id="OJJ24113.1"/>
    </source>
</evidence>
<reference evidence="2" key="1">
    <citation type="submission" date="2016-10" db="EMBL/GenBank/DDBJ databases">
        <title>CRISPR-Cas defence system in Roseofilum reptotaenium: evidence of a bacteriophage-cyanobacterium arms race in the coral black band disease.</title>
        <authorList>
            <person name="Buerger P."/>
            <person name="Wood-Charlson E.M."/>
            <person name="Weynberg K.D."/>
            <person name="Willis B."/>
            <person name="Van Oppen M.J."/>
        </authorList>
    </citation>
    <scope>NUCLEOTIDE SEQUENCE [LARGE SCALE GENOMIC DNA]</scope>
    <source>
        <strain evidence="2">AO1-A</strain>
    </source>
</reference>
<sequence length="469" mass="53421">MLVSCSISQVESKHDPTIVETEDDSLPSEDDSLVIWWQQSFVSEGNEEIAGLVREWEQSSGIKTTFQLKSEALDEKLERAFAPALRSNMEEGNAPDIVTIANLSEIVSRLAWEGKLADVSDVVEPIRDSFYPGALDAVHYLNSTIDERSFYAIPMGITTYNIHYWKPYLDRLGLTDQDIPQDWQGFWQFWQDVRDQLHELGENDITSFCITLNKDSSDGTEAFLQFLYGHNGKIFDREGNLVLDRPENRQGLINALSQLSTLYREGYIPPESMEWTNSDNNFHFLDRQCLLVTNASLSIPVTQKQPNNPYTQKVRNRYMNEIVTVSNWPNTANGSPFKIFVGQSFSIYSIIPANAERSEAAKQFLAYLLQPENLQLLIEQEKGRFIPPMPELWNISFWENENDPHFSAVKKLSSSNIQPYPGTLNPAYAKISKNKIFTTALERVIQEGVSPEEAADDAIAQIQDIIDHY</sequence>
<name>A0A1L9QN54_9CYAN</name>
<evidence type="ECO:0000256" key="1">
    <source>
        <dbReference type="SAM" id="MobiDB-lite"/>
    </source>
</evidence>